<evidence type="ECO:0000313" key="3">
    <source>
        <dbReference type="Proteomes" id="UP001363460"/>
    </source>
</evidence>
<feature type="compositionally biased region" description="Pro residues" evidence="1">
    <location>
        <begin position="66"/>
        <end position="75"/>
    </location>
</feature>
<evidence type="ECO:0000256" key="1">
    <source>
        <dbReference type="SAM" id="MobiDB-lite"/>
    </source>
</evidence>
<keyword evidence="3" id="KW-1185">Reference proteome</keyword>
<proteinExistence type="predicted"/>
<name>A0ABZ2I7C0_9CAUL</name>
<feature type="compositionally biased region" description="Basic and acidic residues" evidence="1">
    <location>
        <begin position="51"/>
        <end position="62"/>
    </location>
</feature>
<reference evidence="2 3" key="1">
    <citation type="submission" date="2024-02" db="EMBL/GenBank/DDBJ databases">
        <title>Distribution and functional of Brevundimonas-related endobacteria within Verticillium dahliae.</title>
        <authorList>
            <person name="Zeng H."/>
        </authorList>
    </citation>
    <scope>NUCLEOTIDE SEQUENCE [LARGE SCALE GENOMIC DNA]</scope>
    <source>
        <strain evidence="2 3">TRM 44200</strain>
    </source>
</reference>
<accession>A0ABZ2I7C0</accession>
<feature type="compositionally biased region" description="Basic and acidic residues" evidence="1">
    <location>
        <begin position="14"/>
        <end position="39"/>
    </location>
</feature>
<sequence>MTDVPPNDPNSRGPADKDSLQEQARRETDEAERREREPDPSVTTPQPDENPDQRRKLEEEAAKAPPATPPIANPD</sequence>
<dbReference type="EMBL" id="CP146369">
    <property type="protein sequence ID" value="WWT53534.1"/>
    <property type="molecule type" value="Genomic_DNA"/>
</dbReference>
<organism evidence="2 3">
    <name type="scientific">Brevundimonas olei</name>
    <dbReference type="NCBI Taxonomy" id="657642"/>
    <lineage>
        <taxon>Bacteria</taxon>
        <taxon>Pseudomonadati</taxon>
        <taxon>Pseudomonadota</taxon>
        <taxon>Alphaproteobacteria</taxon>
        <taxon>Caulobacterales</taxon>
        <taxon>Caulobacteraceae</taxon>
        <taxon>Brevundimonas</taxon>
    </lineage>
</organism>
<protein>
    <submittedName>
        <fullName evidence="2">Uncharacterized protein</fullName>
    </submittedName>
</protein>
<feature type="region of interest" description="Disordered" evidence="1">
    <location>
        <begin position="1"/>
        <end position="75"/>
    </location>
</feature>
<evidence type="ECO:0000313" key="2">
    <source>
        <dbReference type="EMBL" id="WWT53534.1"/>
    </source>
</evidence>
<dbReference type="RefSeq" id="WP_269298579.1">
    <property type="nucleotide sequence ID" value="NZ_CP146369.1"/>
</dbReference>
<gene>
    <name evidence="2" type="ORF">V8J38_09685</name>
</gene>
<dbReference type="Proteomes" id="UP001363460">
    <property type="component" value="Chromosome"/>
</dbReference>